<evidence type="ECO:0000256" key="1">
    <source>
        <dbReference type="ARBA" id="ARBA00000085"/>
    </source>
</evidence>
<protein>
    <recommendedName>
        <fullName evidence="3">histidine kinase</fullName>
        <ecNumber evidence="3">2.7.13.3</ecNumber>
    </recommendedName>
</protein>
<comment type="subcellular location">
    <subcellularLocation>
        <location evidence="2">Cell membrane</location>
    </subcellularLocation>
</comment>
<dbReference type="CDD" id="cd06225">
    <property type="entry name" value="HAMP"/>
    <property type="match status" value="1"/>
</dbReference>
<gene>
    <name evidence="15" type="ORF">DMA12_33325</name>
</gene>
<comment type="caution">
    <text evidence="15">The sequence shown here is derived from an EMBL/GenBank/DDBJ whole genome shotgun (WGS) entry which is preliminary data.</text>
</comment>
<keyword evidence="4" id="KW-0597">Phosphoprotein</keyword>
<evidence type="ECO:0000256" key="5">
    <source>
        <dbReference type="ARBA" id="ARBA00022679"/>
    </source>
</evidence>
<dbReference type="Proteomes" id="UP000286716">
    <property type="component" value="Unassembled WGS sequence"/>
</dbReference>
<dbReference type="GO" id="GO:0005886">
    <property type="term" value="C:plasma membrane"/>
    <property type="evidence" value="ECO:0007669"/>
    <property type="project" value="UniProtKB-SubCell"/>
</dbReference>
<dbReference type="EMBL" id="QHHU01000058">
    <property type="protein sequence ID" value="RSM38417.1"/>
    <property type="molecule type" value="Genomic_DNA"/>
</dbReference>
<dbReference type="SMART" id="SM00387">
    <property type="entry name" value="HATPase_c"/>
    <property type="match status" value="1"/>
</dbReference>
<evidence type="ECO:0000256" key="9">
    <source>
        <dbReference type="ARBA" id="ARBA00023012"/>
    </source>
</evidence>
<dbReference type="PANTHER" id="PTHR45436:SF5">
    <property type="entry name" value="SENSOR HISTIDINE KINASE TRCS"/>
    <property type="match status" value="1"/>
</dbReference>
<keyword evidence="9" id="KW-0902">Two-component regulatory system</keyword>
<comment type="catalytic activity">
    <reaction evidence="1">
        <text>ATP + protein L-histidine = ADP + protein N-phospho-L-histidine.</text>
        <dbReference type="EC" id="2.7.13.3"/>
    </reaction>
</comment>
<evidence type="ECO:0000313" key="15">
    <source>
        <dbReference type="EMBL" id="RSM38417.1"/>
    </source>
</evidence>
<dbReference type="InterPro" id="IPR003660">
    <property type="entry name" value="HAMP_dom"/>
</dbReference>
<dbReference type="InterPro" id="IPR050428">
    <property type="entry name" value="TCS_sensor_his_kinase"/>
</dbReference>
<organism evidence="15 16">
    <name type="scientific">Amycolatopsis balhimycina DSM 5908</name>
    <dbReference type="NCBI Taxonomy" id="1081091"/>
    <lineage>
        <taxon>Bacteria</taxon>
        <taxon>Bacillati</taxon>
        <taxon>Actinomycetota</taxon>
        <taxon>Actinomycetes</taxon>
        <taxon>Pseudonocardiales</taxon>
        <taxon>Pseudonocardiaceae</taxon>
        <taxon>Amycolatopsis</taxon>
    </lineage>
</organism>
<dbReference type="RefSeq" id="WP_020639368.1">
    <property type="nucleotide sequence ID" value="NZ_QHHU01000058.1"/>
</dbReference>
<dbReference type="InterPro" id="IPR004358">
    <property type="entry name" value="Sig_transdc_His_kin-like_C"/>
</dbReference>
<dbReference type="SUPFAM" id="SSF158472">
    <property type="entry name" value="HAMP domain-like"/>
    <property type="match status" value="1"/>
</dbReference>
<sequence>MTVLQPVPSRSLQARLTLFYATGVYVAGIVVLAIVILPLAGIRSTVPAHSPAPAAITGTGQGIGPHQLLVGTVVALVVLVPVSVAAGWFVAGRFLRPLRAITATAKAISAGNLDQRLDLGGPIDELTELGHILDDLFARLEASFTAQRHFVANASHELRTPLAGLRTLLEVALGDPDADADTLRAACREALALGGMQERLVTSLLALATSERGVTRWETVDLAHVVTGVLTSRRDQAAENGIDLAVHLTPAVTAGDPRLIESLTTNLIDNAVRHNHADGHIRITTETSGLRAAITVTNSGPVVPEDQLQRLFQPFQRLSADRNDHRGGHGLGLAIVNAVTEAHHATLTATARPQGGLSITVQFAPVPQPGQVQHPPAQLAAEKSRPKDQATGGRQQEHTNP</sequence>
<keyword evidence="7 15" id="KW-0418">Kinase</keyword>
<feature type="compositionally biased region" description="Low complexity" evidence="11">
    <location>
        <begin position="369"/>
        <end position="378"/>
    </location>
</feature>
<dbReference type="Pfam" id="PF00672">
    <property type="entry name" value="HAMP"/>
    <property type="match status" value="1"/>
</dbReference>
<dbReference type="PROSITE" id="PS50885">
    <property type="entry name" value="HAMP"/>
    <property type="match status" value="1"/>
</dbReference>
<keyword evidence="10 12" id="KW-0472">Membrane</keyword>
<reference evidence="15 16" key="1">
    <citation type="submission" date="2018-05" db="EMBL/GenBank/DDBJ databases">
        <title>Evolution of GPA BGCs.</title>
        <authorList>
            <person name="Waglechner N."/>
            <person name="Wright G.D."/>
        </authorList>
    </citation>
    <scope>NUCLEOTIDE SEQUENCE [LARGE SCALE GENOMIC DNA]</scope>
    <source>
        <strain evidence="15 16">DSM 5908</strain>
    </source>
</reference>
<dbReference type="OrthoDB" id="9786919at2"/>
<dbReference type="Gene3D" id="6.10.340.10">
    <property type="match status" value="1"/>
</dbReference>
<dbReference type="SMART" id="SM00304">
    <property type="entry name" value="HAMP"/>
    <property type="match status" value="1"/>
</dbReference>
<dbReference type="PRINTS" id="PR00344">
    <property type="entry name" value="BCTRLSENSOR"/>
</dbReference>
<dbReference type="Pfam" id="PF02518">
    <property type="entry name" value="HATPase_c"/>
    <property type="match status" value="1"/>
</dbReference>
<evidence type="ECO:0000256" key="8">
    <source>
        <dbReference type="ARBA" id="ARBA00022989"/>
    </source>
</evidence>
<keyword evidence="5" id="KW-0808">Transferase</keyword>
<evidence type="ECO:0000256" key="10">
    <source>
        <dbReference type="ARBA" id="ARBA00023136"/>
    </source>
</evidence>
<feature type="transmembrane region" description="Helical" evidence="12">
    <location>
        <begin position="68"/>
        <end position="91"/>
    </location>
</feature>
<proteinExistence type="predicted"/>
<evidence type="ECO:0000256" key="6">
    <source>
        <dbReference type="ARBA" id="ARBA00022692"/>
    </source>
</evidence>
<evidence type="ECO:0000256" key="4">
    <source>
        <dbReference type="ARBA" id="ARBA00022553"/>
    </source>
</evidence>
<evidence type="ECO:0000256" key="2">
    <source>
        <dbReference type="ARBA" id="ARBA00004236"/>
    </source>
</evidence>
<evidence type="ECO:0000259" key="14">
    <source>
        <dbReference type="PROSITE" id="PS50885"/>
    </source>
</evidence>
<feature type="domain" description="Histidine kinase" evidence="13">
    <location>
        <begin position="153"/>
        <end position="367"/>
    </location>
</feature>
<evidence type="ECO:0000256" key="11">
    <source>
        <dbReference type="SAM" id="MobiDB-lite"/>
    </source>
</evidence>
<dbReference type="SUPFAM" id="SSF55874">
    <property type="entry name" value="ATPase domain of HSP90 chaperone/DNA topoisomerase II/histidine kinase"/>
    <property type="match status" value="1"/>
</dbReference>
<dbReference type="CDD" id="cd00075">
    <property type="entry name" value="HATPase"/>
    <property type="match status" value="1"/>
</dbReference>
<feature type="transmembrane region" description="Helical" evidence="12">
    <location>
        <begin position="18"/>
        <end position="40"/>
    </location>
</feature>
<dbReference type="AlphaFoldDB" id="A0A428W5Z6"/>
<dbReference type="CDD" id="cd00082">
    <property type="entry name" value="HisKA"/>
    <property type="match status" value="1"/>
</dbReference>
<dbReference type="InterPro" id="IPR003661">
    <property type="entry name" value="HisK_dim/P_dom"/>
</dbReference>
<dbReference type="Gene3D" id="1.10.287.130">
    <property type="match status" value="1"/>
</dbReference>
<dbReference type="SUPFAM" id="SSF47384">
    <property type="entry name" value="Homodimeric domain of signal transducing histidine kinase"/>
    <property type="match status" value="1"/>
</dbReference>
<dbReference type="EC" id="2.7.13.3" evidence="3"/>
<keyword evidence="16" id="KW-1185">Reference proteome</keyword>
<dbReference type="PANTHER" id="PTHR45436">
    <property type="entry name" value="SENSOR HISTIDINE KINASE YKOH"/>
    <property type="match status" value="1"/>
</dbReference>
<feature type="domain" description="HAMP" evidence="14">
    <location>
        <begin position="92"/>
        <end position="145"/>
    </location>
</feature>
<dbReference type="SMART" id="SM00388">
    <property type="entry name" value="HisKA"/>
    <property type="match status" value="1"/>
</dbReference>
<dbReference type="InterPro" id="IPR003594">
    <property type="entry name" value="HATPase_dom"/>
</dbReference>
<accession>A0A428W5Z6</accession>
<dbReference type="InterPro" id="IPR036890">
    <property type="entry name" value="HATPase_C_sf"/>
</dbReference>
<evidence type="ECO:0000256" key="7">
    <source>
        <dbReference type="ARBA" id="ARBA00022777"/>
    </source>
</evidence>
<dbReference type="Pfam" id="PF00512">
    <property type="entry name" value="HisKA"/>
    <property type="match status" value="1"/>
</dbReference>
<name>A0A428W5Z6_AMYBA</name>
<evidence type="ECO:0000313" key="16">
    <source>
        <dbReference type="Proteomes" id="UP000286716"/>
    </source>
</evidence>
<evidence type="ECO:0000259" key="13">
    <source>
        <dbReference type="PROSITE" id="PS50109"/>
    </source>
</evidence>
<dbReference type="PROSITE" id="PS50109">
    <property type="entry name" value="HIS_KIN"/>
    <property type="match status" value="1"/>
</dbReference>
<feature type="region of interest" description="Disordered" evidence="11">
    <location>
        <begin position="366"/>
        <end position="401"/>
    </location>
</feature>
<dbReference type="GO" id="GO:0000155">
    <property type="term" value="F:phosphorelay sensor kinase activity"/>
    <property type="evidence" value="ECO:0007669"/>
    <property type="project" value="InterPro"/>
</dbReference>
<dbReference type="Gene3D" id="3.30.565.10">
    <property type="entry name" value="Histidine kinase-like ATPase, C-terminal domain"/>
    <property type="match status" value="1"/>
</dbReference>
<evidence type="ECO:0000256" key="12">
    <source>
        <dbReference type="SAM" id="Phobius"/>
    </source>
</evidence>
<evidence type="ECO:0000256" key="3">
    <source>
        <dbReference type="ARBA" id="ARBA00012438"/>
    </source>
</evidence>
<keyword evidence="6 12" id="KW-0812">Transmembrane</keyword>
<keyword evidence="8 12" id="KW-1133">Transmembrane helix</keyword>
<dbReference type="InterPro" id="IPR036097">
    <property type="entry name" value="HisK_dim/P_sf"/>
</dbReference>
<dbReference type="InterPro" id="IPR005467">
    <property type="entry name" value="His_kinase_dom"/>
</dbReference>